<evidence type="ECO:0000313" key="3">
    <source>
        <dbReference type="EMBL" id="KWV60822.1"/>
    </source>
</evidence>
<proteinExistence type="predicted"/>
<reference evidence="3 4" key="1">
    <citation type="submission" date="2015-11" db="EMBL/GenBank/DDBJ databases">
        <title>Draft Genome Sequence of the Strain BR 10303 (Bradyrhizobium sp.) isolated from nodules of Centrolobium paraense.</title>
        <authorList>
            <person name="Zelli J.E."/>
            <person name="Simoes-Araujo J.L."/>
            <person name="Barauna A.C."/>
            <person name="Silva K."/>
        </authorList>
    </citation>
    <scope>NUCLEOTIDE SEQUENCE [LARGE SCALE GENOMIC DNA]</scope>
    <source>
        <strain evidence="3 4">BR 10303</strain>
    </source>
</reference>
<evidence type="ECO:0000313" key="4">
    <source>
        <dbReference type="Proteomes" id="UP000057737"/>
    </source>
</evidence>
<sequence>MRHIILALALLYPAAALAQGTTPPPADAKPAAAQPPMVGDKPLVQVGKKSAARKGEKTAPGKPQSVAQKLQACQDIDDGTKDRLNCYDEIFKPQPKPKAPAAKAVNECRFSKEEDERLACYNGFADKIPRLPR</sequence>
<feature type="region of interest" description="Disordered" evidence="1">
    <location>
        <begin position="20"/>
        <end position="69"/>
    </location>
</feature>
<gene>
    <name evidence="3" type="ORF">AS156_27680</name>
</gene>
<dbReference type="EMBL" id="LNCU01000011">
    <property type="protein sequence ID" value="KWV60822.1"/>
    <property type="molecule type" value="Genomic_DNA"/>
</dbReference>
<feature type="chain" id="PRO_5007137483" evidence="2">
    <location>
        <begin position="19"/>
        <end position="133"/>
    </location>
</feature>
<evidence type="ECO:0000256" key="2">
    <source>
        <dbReference type="SAM" id="SignalP"/>
    </source>
</evidence>
<accession>A0A109K4T2</accession>
<organism evidence="3 4">
    <name type="scientific">Bradyrhizobium macuxiense</name>
    <dbReference type="NCBI Taxonomy" id="1755647"/>
    <lineage>
        <taxon>Bacteria</taxon>
        <taxon>Pseudomonadati</taxon>
        <taxon>Pseudomonadota</taxon>
        <taxon>Alphaproteobacteria</taxon>
        <taxon>Hyphomicrobiales</taxon>
        <taxon>Nitrobacteraceae</taxon>
        <taxon>Bradyrhizobium</taxon>
    </lineage>
</organism>
<name>A0A109K4T2_9BRAD</name>
<dbReference type="Proteomes" id="UP000057737">
    <property type="component" value="Unassembled WGS sequence"/>
</dbReference>
<evidence type="ECO:0000256" key="1">
    <source>
        <dbReference type="SAM" id="MobiDB-lite"/>
    </source>
</evidence>
<protein>
    <submittedName>
        <fullName evidence="3">Uncharacterized protein</fullName>
    </submittedName>
</protein>
<dbReference type="AlphaFoldDB" id="A0A109K4T2"/>
<dbReference type="RefSeq" id="WP_066499562.1">
    <property type="nucleotide sequence ID" value="NZ_LNCU01000011.1"/>
</dbReference>
<keyword evidence="2" id="KW-0732">Signal</keyword>
<keyword evidence="4" id="KW-1185">Reference proteome</keyword>
<dbReference type="OrthoDB" id="8255725at2"/>
<feature type="signal peptide" evidence="2">
    <location>
        <begin position="1"/>
        <end position="18"/>
    </location>
</feature>
<comment type="caution">
    <text evidence="3">The sequence shown here is derived from an EMBL/GenBank/DDBJ whole genome shotgun (WGS) entry which is preliminary data.</text>
</comment>